<sequence length="70" mass="7840">MGVKTVAPPLPCTSVLQTWHRPRTHGIRPEPIDLWCENQGHQGEVVSNPRSTEPTHDPSLILQCYLLETA</sequence>
<accession>A0A8T2M057</accession>
<dbReference type="Proteomes" id="UP000752171">
    <property type="component" value="Unassembled WGS sequence"/>
</dbReference>
<evidence type="ECO:0000313" key="2">
    <source>
        <dbReference type="Proteomes" id="UP000752171"/>
    </source>
</evidence>
<dbReference type="AlphaFoldDB" id="A0A8T2M057"/>
<evidence type="ECO:0000313" key="1">
    <source>
        <dbReference type="EMBL" id="KAG9277978.1"/>
    </source>
</evidence>
<reference evidence="1 2" key="1">
    <citation type="submission" date="2021-07" db="EMBL/GenBank/DDBJ databases">
        <authorList>
            <person name="Imarazene B."/>
            <person name="Zahm M."/>
            <person name="Klopp C."/>
            <person name="Cabau C."/>
            <person name="Beille S."/>
            <person name="Jouanno E."/>
            <person name="Castinel A."/>
            <person name="Lluch J."/>
            <person name="Gil L."/>
            <person name="Kuchtly C."/>
            <person name="Lopez Roques C."/>
            <person name="Donnadieu C."/>
            <person name="Parrinello H."/>
            <person name="Journot L."/>
            <person name="Du K."/>
            <person name="Schartl M."/>
            <person name="Retaux S."/>
            <person name="Guiguen Y."/>
        </authorList>
    </citation>
    <scope>NUCLEOTIDE SEQUENCE [LARGE SCALE GENOMIC DNA]</scope>
    <source>
        <strain evidence="1">Pach_M1</strain>
        <tissue evidence="1">Testis</tissue>
    </source>
</reference>
<name>A0A8T2M057_ASTMX</name>
<organism evidence="1 2">
    <name type="scientific">Astyanax mexicanus</name>
    <name type="common">Blind cave fish</name>
    <name type="synonym">Astyanax fasciatus mexicanus</name>
    <dbReference type="NCBI Taxonomy" id="7994"/>
    <lineage>
        <taxon>Eukaryota</taxon>
        <taxon>Metazoa</taxon>
        <taxon>Chordata</taxon>
        <taxon>Craniata</taxon>
        <taxon>Vertebrata</taxon>
        <taxon>Euteleostomi</taxon>
        <taxon>Actinopterygii</taxon>
        <taxon>Neopterygii</taxon>
        <taxon>Teleostei</taxon>
        <taxon>Ostariophysi</taxon>
        <taxon>Characiformes</taxon>
        <taxon>Characoidei</taxon>
        <taxon>Acestrorhamphidae</taxon>
        <taxon>Acestrorhamphinae</taxon>
        <taxon>Astyanax</taxon>
    </lineage>
</organism>
<proteinExistence type="predicted"/>
<gene>
    <name evidence="1" type="ORF">AMEX_G5758</name>
</gene>
<protein>
    <submittedName>
        <fullName evidence="1">Uncharacterized protein</fullName>
    </submittedName>
</protein>
<comment type="caution">
    <text evidence="1">The sequence shown here is derived from an EMBL/GenBank/DDBJ whole genome shotgun (WGS) entry which is preliminary data.</text>
</comment>
<dbReference type="EMBL" id="JAICCE010000004">
    <property type="protein sequence ID" value="KAG9277978.1"/>
    <property type="molecule type" value="Genomic_DNA"/>
</dbReference>